<feature type="transmembrane region" description="Helical" evidence="1">
    <location>
        <begin position="22"/>
        <end position="44"/>
    </location>
</feature>
<dbReference type="Proteomes" id="UP000050509">
    <property type="component" value="Unassembled WGS sequence"/>
</dbReference>
<name>A0A0P9DFF6_9CHLR</name>
<keyword evidence="1" id="KW-1133">Transmembrane helix</keyword>
<keyword evidence="3" id="KW-1185">Reference proteome</keyword>
<evidence type="ECO:0000313" key="2">
    <source>
        <dbReference type="EMBL" id="KPV54336.1"/>
    </source>
</evidence>
<dbReference type="EMBL" id="LJCR01000072">
    <property type="protein sequence ID" value="KPV54336.1"/>
    <property type="molecule type" value="Genomic_DNA"/>
</dbReference>
<feature type="transmembrane region" description="Helical" evidence="1">
    <location>
        <begin position="50"/>
        <end position="68"/>
    </location>
</feature>
<proteinExistence type="predicted"/>
<dbReference type="AlphaFoldDB" id="A0A0P9DFF6"/>
<protein>
    <submittedName>
        <fullName evidence="2">Uncharacterized protein</fullName>
    </submittedName>
</protein>
<comment type="caution">
    <text evidence="2">The sequence shown here is derived from an EMBL/GenBank/DDBJ whole genome shotgun (WGS) entry which is preliminary data.</text>
</comment>
<evidence type="ECO:0000313" key="3">
    <source>
        <dbReference type="Proteomes" id="UP000050509"/>
    </source>
</evidence>
<reference evidence="2 3" key="1">
    <citation type="submission" date="2015-09" db="EMBL/GenBank/DDBJ databases">
        <title>Draft genome sequence of Kouleothrix aurantiaca JCM 19913.</title>
        <authorList>
            <person name="Hemp J."/>
        </authorList>
    </citation>
    <scope>NUCLEOTIDE SEQUENCE [LARGE SCALE GENOMIC DNA]</scope>
    <source>
        <strain evidence="2 3">COM-B</strain>
    </source>
</reference>
<gene>
    <name evidence="2" type="ORF">SE17_04370</name>
</gene>
<organism evidence="2 3">
    <name type="scientific">Kouleothrix aurantiaca</name>
    <dbReference type="NCBI Taxonomy" id="186479"/>
    <lineage>
        <taxon>Bacteria</taxon>
        <taxon>Bacillati</taxon>
        <taxon>Chloroflexota</taxon>
        <taxon>Chloroflexia</taxon>
        <taxon>Chloroflexales</taxon>
        <taxon>Roseiflexineae</taxon>
        <taxon>Roseiflexaceae</taxon>
        <taxon>Kouleothrix</taxon>
    </lineage>
</organism>
<keyword evidence="1" id="KW-0472">Membrane</keyword>
<sequence length="142" mass="15306">MQPTVSLLDLLSFWQRQRRQRACAAAIGCLLFGVALAFIAGALWQFVTSLAVIVASLVVLVAVPLGAFDRERRAVARAQAELRRLDEVALAERWQSMYAAFLRDRSLASAAFLRAIELERPGAGTAMLVGGTPPNTDPPGVA</sequence>
<evidence type="ECO:0000256" key="1">
    <source>
        <dbReference type="SAM" id="Phobius"/>
    </source>
</evidence>
<accession>A0A0P9DFF6</accession>
<keyword evidence="1" id="KW-0812">Transmembrane</keyword>